<accession>A0ABR9RR61</accession>
<comment type="caution">
    <text evidence="1">The sequence shown here is derived from an EMBL/GenBank/DDBJ whole genome shotgun (WGS) entry which is preliminary data.</text>
</comment>
<name>A0ABR9RR61_9ACTN</name>
<reference evidence="1 2" key="1">
    <citation type="submission" date="2020-10" db="EMBL/GenBank/DDBJ databases">
        <title>Nocardioides sp. isolated from sludge.</title>
        <authorList>
            <person name="Zhang X."/>
        </authorList>
    </citation>
    <scope>NUCLEOTIDE SEQUENCE [LARGE SCALE GENOMIC DNA]</scope>
    <source>
        <strain evidence="1 2">Y6</strain>
    </source>
</reference>
<sequence length="57" mass="6503">MEMLTEVQVGRQGTHIDVTHVDYEAEGKKYTLEYRWQTILCGDAPAVTETGRCSRND</sequence>
<evidence type="ECO:0000313" key="1">
    <source>
        <dbReference type="EMBL" id="MBE7324067.1"/>
    </source>
</evidence>
<dbReference type="EMBL" id="JADCSA010000004">
    <property type="protein sequence ID" value="MBE7324067.1"/>
    <property type="molecule type" value="Genomic_DNA"/>
</dbReference>
<proteinExistence type="predicted"/>
<protein>
    <submittedName>
        <fullName evidence="1">Uncharacterized protein</fullName>
    </submittedName>
</protein>
<gene>
    <name evidence="1" type="ORF">IEQ44_05335</name>
</gene>
<dbReference type="RefSeq" id="WP_227486975.1">
    <property type="nucleotide sequence ID" value="NZ_JADCSA010000004.1"/>
</dbReference>
<keyword evidence="2" id="KW-1185">Reference proteome</keyword>
<evidence type="ECO:0000313" key="2">
    <source>
        <dbReference type="Proteomes" id="UP000756387"/>
    </source>
</evidence>
<dbReference type="Proteomes" id="UP000756387">
    <property type="component" value="Unassembled WGS sequence"/>
</dbReference>
<organism evidence="1 2">
    <name type="scientific">Nocardioides malaquae</name>
    <dbReference type="NCBI Taxonomy" id="2773426"/>
    <lineage>
        <taxon>Bacteria</taxon>
        <taxon>Bacillati</taxon>
        <taxon>Actinomycetota</taxon>
        <taxon>Actinomycetes</taxon>
        <taxon>Propionibacteriales</taxon>
        <taxon>Nocardioidaceae</taxon>
        <taxon>Nocardioides</taxon>
    </lineage>
</organism>